<reference evidence="1" key="1">
    <citation type="submission" date="2017-11" db="EMBL/GenBank/DDBJ databases">
        <authorList>
            <person name="Kajale S.C."/>
            <person name="Sharma A."/>
        </authorList>
    </citation>
    <scope>NUCLEOTIDE SEQUENCE</scope>
    <source>
        <strain evidence="1">LS1_42</strain>
    </source>
</reference>
<gene>
    <name evidence="1" type="ORF">CV102_12840</name>
</gene>
<evidence type="ECO:0000313" key="1">
    <source>
        <dbReference type="EMBL" id="TYL38088.1"/>
    </source>
</evidence>
<dbReference type="RefSeq" id="WP_148858397.1">
    <property type="nucleotide sequence ID" value="NZ_PHNJ01000006.1"/>
</dbReference>
<dbReference type="PROSITE" id="PS51318">
    <property type="entry name" value="TAT"/>
    <property type="match status" value="1"/>
</dbReference>
<evidence type="ECO:0000313" key="2">
    <source>
        <dbReference type="Proteomes" id="UP000766904"/>
    </source>
</evidence>
<dbReference type="InterPro" id="IPR006311">
    <property type="entry name" value="TAT_signal"/>
</dbReference>
<dbReference type="EMBL" id="PHNJ01000006">
    <property type="protein sequence ID" value="TYL38088.1"/>
    <property type="molecule type" value="Genomic_DNA"/>
</dbReference>
<dbReference type="OrthoDB" id="163320at2157"/>
<dbReference type="Proteomes" id="UP000766904">
    <property type="component" value="Unassembled WGS sequence"/>
</dbReference>
<dbReference type="PROSITE" id="PS51257">
    <property type="entry name" value="PROKAR_LIPOPROTEIN"/>
    <property type="match status" value="1"/>
</dbReference>
<comment type="caution">
    <text evidence="1">The sequence shown here is derived from an EMBL/GenBank/DDBJ whole genome shotgun (WGS) entry which is preliminary data.</text>
</comment>
<sequence length="334" mass="35293">MTLGRRELLGLAGATATVAAVGTAGCLPVSAQEEGDELPTYSRWLTIDDGGLEFVHVDWAALEGFVGDELEEAGPDEEVPEEFRADPMIAPVSDGLLRAYFFVGLDLAQYRLGRLLDVDDEFESTVEGLLLTDDAFVVTGEMVTEEIDARLTAEPEAEFIRQLERTDDIGGYDVYTPVEGDTDAAVAVDSDALVVVDGEDGEPTATLETTIGASTGDVERATDESGAFEWVVSSAGEGDVAVGQYGPVAGTQPNGEGLVDFGFDELEDAEAIVSSLAVEDEETSTGEFAAVVDEPDEAALEELLGASGDEQSVDVDGDRVTATATWREENLTTD</sequence>
<name>A0A8J8Q408_9EURY</name>
<organism evidence="1 2">
    <name type="scientific">Natronococcus pandeyae</name>
    <dbReference type="NCBI Taxonomy" id="2055836"/>
    <lineage>
        <taxon>Archaea</taxon>
        <taxon>Methanobacteriati</taxon>
        <taxon>Methanobacteriota</taxon>
        <taxon>Stenosarchaea group</taxon>
        <taxon>Halobacteria</taxon>
        <taxon>Halobacteriales</taxon>
        <taxon>Natrialbaceae</taxon>
        <taxon>Natronococcus</taxon>
    </lineage>
</organism>
<accession>A0A8J8Q408</accession>
<proteinExistence type="predicted"/>
<protein>
    <submittedName>
        <fullName evidence="1">Uncharacterized protein</fullName>
    </submittedName>
</protein>
<dbReference type="AlphaFoldDB" id="A0A8J8Q408"/>
<keyword evidence="2" id="KW-1185">Reference proteome</keyword>